<evidence type="ECO:0000313" key="9">
    <source>
        <dbReference type="EMBL" id="ANF21927.1"/>
    </source>
</evidence>
<feature type="domain" description="CDC48 N-terminal subdomain" evidence="8">
    <location>
        <begin position="14"/>
        <end position="98"/>
    </location>
</feature>
<dbReference type="InterPro" id="IPR029067">
    <property type="entry name" value="CDC48_domain_2-like_sf"/>
</dbReference>
<evidence type="ECO:0000313" key="10">
    <source>
        <dbReference type="Proteomes" id="UP000076969"/>
    </source>
</evidence>
<evidence type="ECO:0000259" key="6">
    <source>
        <dbReference type="SMART" id="SM00382"/>
    </source>
</evidence>
<dbReference type="FunFam" id="3.40.50.300:FF:000012">
    <property type="entry name" value="Transitional endoplasmic reticulum ATPase"/>
    <property type="match status" value="1"/>
</dbReference>
<evidence type="ECO:0000259" key="8">
    <source>
        <dbReference type="SMART" id="SM01073"/>
    </source>
</evidence>
<dbReference type="InterPro" id="IPR004201">
    <property type="entry name" value="Cdc48_dom2"/>
</dbReference>
<dbReference type="PANTHER" id="PTHR23077:SF171">
    <property type="entry name" value="NUCLEAR VALOSIN-CONTAINING PROTEIN-LIKE"/>
    <property type="match status" value="1"/>
</dbReference>
<dbReference type="NCBIfam" id="TIGR01243">
    <property type="entry name" value="CDC48"/>
    <property type="match status" value="1"/>
</dbReference>
<dbReference type="InterPro" id="IPR009010">
    <property type="entry name" value="Asp_de-COase-like_dom_sf"/>
</dbReference>
<reference evidence="10" key="1">
    <citation type="journal article" date="2016" name="Syst. Appl. Microbiol.">
        <title>Thermococcus piezophilus sp. nov., a novel hyperthermophilic and piezophilic archaeon with a broad pressure range for growth, isolated from a deepest hydrothermal vent at the Mid-Cayman Rise.</title>
        <authorList>
            <person name="Dalmasso C."/>
            <person name="Oger P."/>
            <person name="Selva G."/>
            <person name="Courtine D."/>
            <person name="L'Haridon S."/>
            <person name="Garlaschelli A."/>
            <person name="Roussel E."/>
            <person name="Miyazaki J."/>
            <person name="Reveillaud J."/>
            <person name="Jebbar M."/>
            <person name="Takai K."/>
            <person name="Maignien L."/>
            <person name="Alain K."/>
        </authorList>
    </citation>
    <scope>NUCLEOTIDE SEQUENCE [LARGE SCALE GENOMIC DNA]</scope>
    <source>
        <strain evidence="10">CDGS</strain>
    </source>
</reference>
<keyword evidence="3" id="KW-0547">Nucleotide-binding</keyword>
<evidence type="ECO:0000256" key="5">
    <source>
        <dbReference type="SAM" id="Coils"/>
    </source>
</evidence>
<dbReference type="Pfam" id="PF00004">
    <property type="entry name" value="AAA"/>
    <property type="match status" value="2"/>
</dbReference>
<dbReference type="InterPro" id="IPR003593">
    <property type="entry name" value="AAA+_ATPase"/>
</dbReference>
<keyword evidence="5" id="KW-0175">Coiled coil</keyword>
<evidence type="ECO:0000259" key="7">
    <source>
        <dbReference type="SMART" id="SM01072"/>
    </source>
</evidence>
<dbReference type="InterPro" id="IPR050168">
    <property type="entry name" value="AAA_ATPase_domain"/>
</dbReference>
<dbReference type="Proteomes" id="UP000076969">
    <property type="component" value="Chromosome"/>
</dbReference>
<sequence>MIFGKDEGRYEKIKLRVAEALKRDVGRGIVRFDKKYQRQLGVGPGDIVELIGERSTAAIVANPHPDDKNLDIIRMDGYIRRNAGVSIGDYVTVARAEVQEAKKVVLAPAQKGVFIQIPGDMVKQNLLGRPVVKGDLIVASGRSETGYYTGSPFDELLRGFFEAMPLGFGELKFVVVNTNPKGIVQITYNTEVEVLPQAVEVREETIPEVTYEDIGGLSDAIQKIREMVELPLKHPELFERLGIDPPKGVLLYGPPGTGKTLLAKAVANEANAHFIAINGPEIMSKFYGESEERLREIFKDAEENAPSIIFIDEIDAIAPKREEVVGEVEKRVVSQLLTLMDGLKSRGKVIVIAATNRPDAIDPALRRPGRFDRELEVGVPDKQGRKEILQIHTRGMPLEPDYDKQTVLKVVGDLLRKETFEEERLKKIMEKVENAKNEEEVKEILKDDGEIYAEVRLRLIDKMLDELAEKTHGFVGADLAALAREAAMVVLRRLIKEGKISPEQERIPPEVLQELRVKKADFYEALKMVDPSALREVLIEMPNVRWEDVGGLEEVKQKLREAVEWPLKYPKAFQRLGIDPPRGILLYGPPGTGKTLLAKAVATESEANFIGIRGPEVLSKWVGESEKRIREIFRKARQAAPTVIFIDEIDAIAPARGSDMNRVTDRLINQLLTEMDGIEKNSGVMVIAATNRPDILDPALLRPGRFDRMILVPAPDEKARLEILKVHTRRVPLAGDVNLKELAKRTEGYSGADLEALVREAALMAMRRIMSKLPREVVAEQSEEFLEQLKVSKRDFEEALKTVRPSITPYMIEYYRNFEETRKTQEEKAGKMDYFTF</sequence>
<keyword evidence="2" id="KW-0677">Repeat</keyword>
<dbReference type="EMBL" id="CP015520">
    <property type="protein sequence ID" value="ANF21927.1"/>
    <property type="molecule type" value="Genomic_DNA"/>
</dbReference>
<evidence type="ECO:0000256" key="3">
    <source>
        <dbReference type="ARBA" id="ARBA00022741"/>
    </source>
</evidence>
<dbReference type="InterPro" id="IPR041569">
    <property type="entry name" value="AAA_lid_3"/>
</dbReference>
<organism evidence="9 10">
    <name type="scientific">Thermococcus piezophilus</name>
    <dbReference type="NCBI Taxonomy" id="1712654"/>
    <lineage>
        <taxon>Archaea</taxon>
        <taxon>Methanobacteriati</taxon>
        <taxon>Methanobacteriota</taxon>
        <taxon>Thermococci</taxon>
        <taxon>Thermococcales</taxon>
        <taxon>Thermococcaceae</taxon>
        <taxon>Thermococcus</taxon>
    </lineage>
</organism>
<dbReference type="Pfam" id="PF02933">
    <property type="entry name" value="CDC48_2"/>
    <property type="match status" value="1"/>
</dbReference>
<dbReference type="InterPro" id="IPR003338">
    <property type="entry name" value="CDC4_N-term_subdom"/>
</dbReference>
<dbReference type="CDD" id="cd19511">
    <property type="entry name" value="RecA-like_CDC48_r2-like"/>
    <property type="match status" value="1"/>
</dbReference>
<dbReference type="FunFam" id="2.40.40.20:FF:000007">
    <property type="entry name" value="AAA family ATPase"/>
    <property type="match status" value="1"/>
</dbReference>
<dbReference type="OrthoDB" id="77269at2157"/>
<dbReference type="GO" id="GO:0016887">
    <property type="term" value="F:ATP hydrolysis activity"/>
    <property type="evidence" value="ECO:0007669"/>
    <property type="project" value="InterPro"/>
</dbReference>
<dbReference type="FunFam" id="1.10.8.60:FF:000189">
    <property type="entry name" value="AAA family ATPase, CDC48 subfamily"/>
    <property type="match status" value="1"/>
</dbReference>
<dbReference type="Pfam" id="PF17862">
    <property type="entry name" value="AAA_lid_3"/>
    <property type="match status" value="2"/>
</dbReference>
<dbReference type="KEGG" id="tpie:A7C91_00965"/>
<dbReference type="GO" id="GO:0005737">
    <property type="term" value="C:cytoplasm"/>
    <property type="evidence" value="ECO:0007669"/>
    <property type="project" value="UniProtKB-ARBA"/>
</dbReference>
<protein>
    <submittedName>
        <fullName evidence="9">AAA family ATPase</fullName>
    </submittedName>
</protein>
<feature type="coiled-coil region" evidence="5">
    <location>
        <begin position="418"/>
        <end position="445"/>
    </location>
</feature>
<feature type="domain" description="CDC48" evidence="7">
    <location>
        <begin position="116"/>
        <end position="201"/>
    </location>
</feature>
<dbReference type="PANTHER" id="PTHR23077">
    <property type="entry name" value="AAA-FAMILY ATPASE"/>
    <property type="match status" value="1"/>
</dbReference>
<accession>A0A172WES4</accession>
<comment type="similarity">
    <text evidence="1">Belongs to the AAA ATPase family. CDC48 subfamily.</text>
</comment>
<dbReference type="SUPFAM" id="SSF50692">
    <property type="entry name" value="ADC-like"/>
    <property type="match status" value="1"/>
</dbReference>
<dbReference type="SMART" id="SM01072">
    <property type="entry name" value="CDC48_2"/>
    <property type="match status" value="1"/>
</dbReference>
<keyword evidence="4" id="KW-0067">ATP-binding</keyword>
<keyword evidence="10" id="KW-1185">Reference proteome</keyword>
<dbReference type="Gene3D" id="3.40.50.300">
    <property type="entry name" value="P-loop containing nucleotide triphosphate hydrolases"/>
    <property type="match status" value="2"/>
</dbReference>
<proteinExistence type="inferred from homology"/>
<dbReference type="InterPro" id="IPR027417">
    <property type="entry name" value="P-loop_NTPase"/>
</dbReference>
<dbReference type="Pfam" id="PF02359">
    <property type="entry name" value="CDC48_N"/>
    <property type="match status" value="1"/>
</dbReference>
<dbReference type="Gene3D" id="1.10.8.60">
    <property type="match status" value="2"/>
</dbReference>
<dbReference type="SMART" id="SM00382">
    <property type="entry name" value="AAA"/>
    <property type="match status" value="2"/>
</dbReference>
<dbReference type="STRING" id="1712654.A7C91_00965"/>
<dbReference type="Gene3D" id="2.40.40.20">
    <property type="match status" value="1"/>
</dbReference>
<dbReference type="SUPFAM" id="SSF54585">
    <property type="entry name" value="Cdc48 domain 2-like"/>
    <property type="match status" value="1"/>
</dbReference>
<dbReference type="InterPro" id="IPR003959">
    <property type="entry name" value="ATPase_AAA_core"/>
</dbReference>
<evidence type="ECO:0000256" key="2">
    <source>
        <dbReference type="ARBA" id="ARBA00022737"/>
    </source>
</evidence>
<name>A0A172WES4_9EURY</name>
<dbReference type="Gene3D" id="3.10.330.10">
    <property type="match status" value="1"/>
</dbReference>
<feature type="domain" description="AAA+ ATPase" evidence="6">
    <location>
        <begin position="580"/>
        <end position="716"/>
    </location>
</feature>
<dbReference type="FunFam" id="3.10.330.10:FF:000005">
    <property type="entry name" value="AAA family ATPase"/>
    <property type="match status" value="1"/>
</dbReference>
<dbReference type="SMART" id="SM01073">
    <property type="entry name" value="CDC48_N"/>
    <property type="match status" value="1"/>
</dbReference>
<dbReference type="GeneID" id="28494721"/>
<gene>
    <name evidence="9" type="ORF">A7C91_00965</name>
</gene>
<dbReference type="RefSeq" id="WP_068664132.1">
    <property type="nucleotide sequence ID" value="NZ_CP015520.1"/>
</dbReference>
<dbReference type="GO" id="GO:0005524">
    <property type="term" value="F:ATP binding"/>
    <property type="evidence" value="ECO:0007669"/>
    <property type="project" value="UniProtKB-KW"/>
</dbReference>
<feature type="domain" description="AAA+ ATPase" evidence="6">
    <location>
        <begin position="245"/>
        <end position="381"/>
    </location>
</feature>
<evidence type="ECO:0000256" key="1">
    <source>
        <dbReference type="ARBA" id="ARBA00009833"/>
    </source>
</evidence>
<dbReference type="FunFam" id="3.40.50.300:FF:000018">
    <property type="entry name" value="Cell division control 48"/>
    <property type="match status" value="1"/>
</dbReference>
<dbReference type="InterPro" id="IPR003960">
    <property type="entry name" value="ATPase_AAA_CS"/>
</dbReference>
<dbReference type="AlphaFoldDB" id="A0A172WES4"/>
<evidence type="ECO:0000256" key="4">
    <source>
        <dbReference type="ARBA" id="ARBA00022840"/>
    </source>
</evidence>
<dbReference type="SUPFAM" id="SSF52540">
    <property type="entry name" value="P-loop containing nucleoside triphosphate hydrolases"/>
    <property type="match status" value="2"/>
</dbReference>
<dbReference type="PROSITE" id="PS00674">
    <property type="entry name" value="AAA"/>
    <property type="match status" value="2"/>
</dbReference>
<dbReference type="InterPro" id="IPR005938">
    <property type="entry name" value="AAA_ATPase_CDC48"/>
</dbReference>